<evidence type="ECO:0000259" key="10">
    <source>
        <dbReference type="Pfam" id="PF01699"/>
    </source>
</evidence>
<comment type="similarity">
    <text evidence="8">Belongs to the Ca(2+):cation antiporter (CaCA) (TC 2.A.19) family. Cation/calcium exchanger (CCX) subfamily.</text>
</comment>
<name>A0A6A0AAM0_HAELA</name>
<dbReference type="InterPro" id="IPR044880">
    <property type="entry name" value="NCX_ion-bd_dom_sf"/>
</dbReference>
<dbReference type="AlphaFoldDB" id="A0A6A0AAM0"/>
<evidence type="ECO:0000256" key="9">
    <source>
        <dbReference type="SAM" id="Phobius"/>
    </source>
</evidence>
<comment type="subcellular location">
    <subcellularLocation>
        <location evidence="1">Membrane</location>
        <topology evidence="1">Multi-pass membrane protein</topology>
    </subcellularLocation>
</comment>
<dbReference type="GO" id="GO:0006814">
    <property type="term" value="P:sodium ion transport"/>
    <property type="evidence" value="ECO:0007669"/>
    <property type="project" value="UniProtKB-KW"/>
</dbReference>
<evidence type="ECO:0000256" key="3">
    <source>
        <dbReference type="ARBA" id="ARBA00022692"/>
    </source>
</evidence>
<dbReference type="PANTHER" id="PTHR12266:SF0">
    <property type="entry name" value="MITOCHONDRIAL SODIUM_CALCIUM EXCHANGER PROTEIN"/>
    <property type="match status" value="1"/>
</dbReference>
<dbReference type="GO" id="GO:0008324">
    <property type="term" value="F:monoatomic cation transmembrane transporter activity"/>
    <property type="evidence" value="ECO:0007669"/>
    <property type="project" value="TreeGrafter"/>
</dbReference>
<gene>
    <name evidence="11" type="ORF">HaLaN_28415</name>
</gene>
<keyword evidence="2" id="KW-0813">Transport</keyword>
<keyword evidence="3 9" id="KW-0812">Transmembrane</keyword>
<dbReference type="InterPro" id="IPR051359">
    <property type="entry name" value="CaCA_antiporter"/>
</dbReference>
<dbReference type="Gene3D" id="1.20.1420.30">
    <property type="entry name" value="NCX, central ion-binding region"/>
    <property type="match status" value="1"/>
</dbReference>
<dbReference type="PANTHER" id="PTHR12266">
    <property type="entry name" value="NA+/CA2+ K+ INDEPENDENT EXCHANGER"/>
    <property type="match status" value="1"/>
</dbReference>
<keyword evidence="5" id="KW-0915">Sodium</keyword>
<feature type="domain" description="Sodium/calcium exchanger membrane region" evidence="10">
    <location>
        <begin position="11"/>
        <end position="153"/>
    </location>
</feature>
<evidence type="ECO:0000256" key="8">
    <source>
        <dbReference type="ARBA" id="ARBA00038187"/>
    </source>
</evidence>
<evidence type="ECO:0000313" key="11">
    <source>
        <dbReference type="EMBL" id="GFH29706.1"/>
    </source>
</evidence>
<evidence type="ECO:0000256" key="6">
    <source>
        <dbReference type="ARBA" id="ARBA00023136"/>
    </source>
</evidence>
<sequence>MVDPLAALLTLVWIAFLFFIMFTASDRFFCPSLELLSQMLRLSPAVAGATLLAFGNGAPDVFSQIAAIHSGGAEVTPSSVSMALSEPMGTGLFVGNVVLGLTVSLDRAAFIKDVLFYLAAVSGVLAAMLWGHIYLWQCLLLLGGYVSYVALTVWLSREQERAPSQRQMEGLVHLVRTVTQKAERLHLSRQRLAWLLWRALRRPVVVAMSLTMPA</sequence>
<feature type="non-terminal residue" evidence="11">
    <location>
        <position position="214"/>
    </location>
</feature>
<dbReference type="Proteomes" id="UP000485058">
    <property type="component" value="Unassembled WGS sequence"/>
</dbReference>
<organism evidence="11 12">
    <name type="scientific">Haematococcus lacustris</name>
    <name type="common">Green alga</name>
    <name type="synonym">Haematococcus pluvialis</name>
    <dbReference type="NCBI Taxonomy" id="44745"/>
    <lineage>
        <taxon>Eukaryota</taxon>
        <taxon>Viridiplantae</taxon>
        <taxon>Chlorophyta</taxon>
        <taxon>core chlorophytes</taxon>
        <taxon>Chlorophyceae</taxon>
        <taxon>CS clade</taxon>
        <taxon>Chlamydomonadales</taxon>
        <taxon>Haematococcaceae</taxon>
        <taxon>Haematococcus</taxon>
    </lineage>
</organism>
<evidence type="ECO:0000256" key="7">
    <source>
        <dbReference type="ARBA" id="ARBA00023201"/>
    </source>
</evidence>
<evidence type="ECO:0000256" key="1">
    <source>
        <dbReference type="ARBA" id="ARBA00004141"/>
    </source>
</evidence>
<feature type="transmembrane region" description="Helical" evidence="9">
    <location>
        <begin position="114"/>
        <end position="133"/>
    </location>
</feature>
<evidence type="ECO:0000256" key="4">
    <source>
        <dbReference type="ARBA" id="ARBA00022989"/>
    </source>
</evidence>
<feature type="transmembrane region" description="Helical" evidence="9">
    <location>
        <begin position="6"/>
        <end position="24"/>
    </location>
</feature>
<keyword evidence="6 9" id="KW-0472">Membrane</keyword>
<dbReference type="InterPro" id="IPR004837">
    <property type="entry name" value="NaCa_Exmemb"/>
</dbReference>
<evidence type="ECO:0000313" key="12">
    <source>
        <dbReference type="Proteomes" id="UP000485058"/>
    </source>
</evidence>
<protein>
    <recommendedName>
        <fullName evidence="10">Sodium/calcium exchanger membrane region domain-containing protein</fullName>
    </recommendedName>
</protein>
<dbReference type="Pfam" id="PF01699">
    <property type="entry name" value="Na_Ca_ex"/>
    <property type="match status" value="1"/>
</dbReference>
<keyword evidence="4 9" id="KW-1133">Transmembrane helix</keyword>
<feature type="transmembrane region" description="Helical" evidence="9">
    <location>
        <begin position="88"/>
        <end position="105"/>
    </location>
</feature>
<dbReference type="GO" id="GO:0016020">
    <property type="term" value="C:membrane"/>
    <property type="evidence" value="ECO:0007669"/>
    <property type="project" value="UniProtKB-SubCell"/>
</dbReference>
<evidence type="ECO:0000256" key="2">
    <source>
        <dbReference type="ARBA" id="ARBA00022448"/>
    </source>
</evidence>
<keyword evidence="12" id="KW-1185">Reference proteome</keyword>
<evidence type="ECO:0000256" key="5">
    <source>
        <dbReference type="ARBA" id="ARBA00023053"/>
    </source>
</evidence>
<proteinExistence type="inferred from homology"/>
<dbReference type="EMBL" id="BLLF01004486">
    <property type="protein sequence ID" value="GFH29706.1"/>
    <property type="molecule type" value="Genomic_DNA"/>
</dbReference>
<comment type="caution">
    <text evidence="11">The sequence shown here is derived from an EMBL/GenBank/DDBJ whole genome shotgun (WGS) entry which is preliminary data.</text>
</comment>
<keyword evidence="7" id="KW-0406">Ion transport</keyword>
<reference evidence="11 12" key="1">
    <citation type="submission" date="2020-02" db="EMBL/GenBank/DDBJ databases">
        <title>Draft genome sequence of Haematococcus lacustris strain NIES-144.</title>
        <authorList>
            <person name="Morimoto D."/>
            <person name="Nakagawa S."/>
            <person name="Yoshida T."/>
            <person name="Sawayama S."/>
        </authorList>
    </citation>
    <scope>NUCLEOTIDE SEQUENCE [LARGE SCALE GENOMIC DNA]</scope>
    <source>
        <strain evidence="11 12">NIES-144</strain>
    </source>
</reference>
<accession>A0A6A0AAM0</accession>
<keyword evidence="7" id="KW-0739">Sodium transport</keyword>